<evidence type="ECO:0000259" key="7">
    <source>
        <dbReference type="Pfam" id="PF17851"/>
    </source>
</evidence>
<dbReference type="Pfam" id="PF04616">
    <property type="entry name" value="Glyco_hydro_43"/>
    <property type="match status" value="1"/>
</dbReference>
<keyword evidence="9" id="KW-1185">Reference proteome</keyword>
<dbReference type="SUPFAM" id="SSF75005">
    <property type="entry name" value="Arabinanase/levansucrase/invertase"/>
    <property type="match status" value="1"/>
</dbReference>
<dbReference type="InterPro" id="IPR006710">
    <property type="entry name" value="Glyco_hydro_43"/>
</dbReference>
<dbReference type="Gene3D" id="2.60.120.200">
    <property type="match status" value="1"/>
</dbReference>
<protein>
    <submittedName>
        <fullName evidence="8">Glycosyl hydrolase</fullName>
    </submittedName>
</protein>
<dbReference type="GO" id="GO:0004553">
    <property type="term" value="F:hydrolase activity, hydrolyzing O-glycosyl compounds"/>
    <property type="evidence" value="ECO:0007669"/>
    <property type="project" value="InterPro"/>
</dbReference>
<dbReference type="OrthoDB" id="408373at2759"/>
<feature type="active site" description="Proton acceptor" evidence="4">
    <location>
        <position position="14"/>
    </location>
</feature>
<evidence type="ECO:0000313" key="8">
    <source>
        <dbReference type="EMBL" id="KAH6658774.1"/>
    </source>
</evidence>
<evidence type="ECO:0000313" key="9">
    <source>
        <dbReference type="Proteomes" id="UP000770015"/>
    </source>
</evidence>
<dbReference type="InterPro" id="IPR023296">
    <property type="entry name" value="Glyco_hydro_beta-prop_sf"/>
</dbReference>
<evidence type="ECO:0000256" key="1">
    <source>
        <dbReference type="ARBA" id="ARBA00009865"/>
    </source>
</evidence>
<dbReference type="CDD" id="cd18617">
    <property type="entry name" value="GH43_XynB-like"/>
    <property type="match status" value="1"/>
</dbReference>
<feature type="active site" description="Proton donor" evidence="4">
    <location>
        <position position="196"/>
    </location>
</feature>
<dbReference type="InterPro" id="IPR013320">
    <property type="entry name" value="ConA-like_dom_sf"/>
</dbReference>
<accession>A0A9P9A253</accession>
<gene>
    <name evidence="8" type="ORF">F5X68DRAFT_145887</name>
</gene>
<keyword evidence="3 6" id="KW-0326">Glycosidase</keyword>
<dbReference type="InterPro" id="IPR051795">
    <property type="entry name" value="Glycosyl_Hydrlase_43"/>
</dbReference>
<comment type="caution">
    <text evidence="8">The sequence shown here is derived from an EMBL/GenBank/DDBJ whole genome shotgun (WGS) entry which is preliminary data.</text>
</comment>
<comment type="similarity">
    <text evidence="1 6">Belongs to the glycosyl hydrolase 43 family.</text>
</comment>
<evidence type="ECO:0000256" key="5">
    <source>
        <dbReference type="PIRSR" id="PIRSR606710-2"/>
    </source>
</evidence>
<dbReference type="Pfam" id="PF17851">
    <property type="entry name" value="GH43_C2"/>
    <property type="match status" value="1"/>
</dbReference>
<feature type="domain" description="Beta-xylosidase C-terminal Concanavalin A-like" evidence="7">
    <location>
        <begin position="339"/>
        <end position="525"/>
    </location>
</feature>
<sequence>MKYSNPIVPGFAPDPSIVLVDGVFYLATSSFHLFPGIPIYASRDLQAWTHIGNAILRAEQLKLSNASTMPVPLRGGDSMLGCGGLFAPTIRHHDGRFYIICTNASTTPAFKVDNFFVWTDDIWHGAWSDPIFFPFRGIDPSLFFEGGRAYVQGSFSLGMDRHPSCTIKQFGMDMETGELLTEPVEIWAGHSRIDTEGPHIYRKDGYYYLVVAEGGTFEHHMLSIARSEDLWGPYEGFDGNPIMTSDGKPGEYIQNIGHGELVEDASGQWWAVVLGVRKADGSHPLGRETFLAPVTWPEGGWPVISQPKASWEGPAVNPGSVPHDGIMFEERVSRVPDSIGWLYIRDPEPQCYTLPDQNGRRITLRPSLADMSRPTGTCTFVGKRQRTLEVVVETTLQLATVRSGEAPIVTGLAVYKHHLHHLSLRYDAKAGRVTFHGFNGVTGLDADGGPSLHVGEIDGVLHLKMEATATEYRGFACTAVSDGVGESARAWKDLGSFETAAFTANEMTGPTLGVFASCTEEMATSTDLVFDELHCMHVKTT</sequence>
<dbReference type="EMBL" id="JAGSXJ010000062">
    <property type="protein sequence ID" value="KAH6658774.1"/>
    <property type="molecule type" value="Genomic_DNA"/>
</dbReference>
<dbReference type="SUPFAM" id="SSF49899">
    <property type="entry name" value="Concanavalin A-like lectins/glucanases"/>
    <property type="match status" value="1"/>
</dbReference>
<proteinExistence type="inferred from homology"/>
<keyword evidence="2 6" id="KW-0378">Hydrolase</keyword>
<dbReference type="PANTHER" id="PTHR42812">
    <property type="entry name" value="BETA-XYLOSIDASE"/>
    <property type="match status" value="1"/>
</dbReference>
<evidence type="ECO:0000256" key="4">
    <source>
        <dbReference type="PIRSR" id="PIRSR606710-1"/>
    </source>
</evidence>
<dbReference type="GO" id="GO:0005975">
    <property type="term" value="P:carbohydrate metabolic process"/>
    <property type="evidence" value="ECO:0007669"/>
    <property type="project" value="InterPro"/>
</dbReference>
<dbReference type="AlphaFoldDB" id="A0A9P9A253"/>
<evidence type="ECO:0000256" key="3">
    <source>
        <dbReference type="ARBA" id="ARBA00023295"/>
    </source>
</evidence>
<feature type="site" description="Important for catalytic activity, responsible for pKa modulation of the active site Glu and correct orientation of both the proton donor and substrate" evidence="5">
    <location>
        <position position="139"/>
    </location>
</feature>
<evidence type="ECO:0000256" key="6">
    <source>
        <dbReference type="RuleBase" id="RU361187"/>
    </source>
</evidence>
<name>A0A9P9A253_9PEZI</name>
<dbReference type="InterPro" id="IPR041542">
    <property type="entry name" value="GH43_C2"/>
</dbReference>
<evidence type="ECO:0000256" key="2">
    <source>
        <dbReference type="ARBA" id="ARBA00022801"/>
    </source>
</evidence>
<dbReference type="Gene3D" id="2.115.10.20">
    <property type="entry name" value="Glycosyl hydrolase domain, family 43"/>
    <property type="match status" value="1"/>
</dbReference>
<dbReference type="Proteomes" id="UP000770015">
    <property type="component" value="Unassembled WGS sequence"/>
</dbReference>
<dbReference type="PANTHER" id="PTHR42812:SF12">
    <property type="entry name" value="BETA-XYLOSIDASE-RELATED"/>
    <property type="match status" value="1"/>
</dbReference>
<reference evidence="8" key="1">
    <citation type="journal article" date="2021" name="Nat. Commun.">
        <title>Genetic determinants of endophytism in the Arabidopsis root mycobiome.</title>
        <authorList>
            <person name="Mesny F."/>
            <person name="Miyauchi S."/>
            <person name="Thiergart T."/>
            <person name="Pickel B."/>
            <person name="Atanasova L."/>
            <person name="Karlsson M."/>
            <person name="Huettel B."/>
            <person name="Barry K.W."/>
            <person name="Haridas S."/>
            <person name="Chen C."/>
            <person name="Bauer D."/>
            <person name="Andreopoulos W."/>
            <person name="Pangilinan J."/>
            <person name="LaButti K."/>
            <person name="Riley R."/>
            <person name="Lipzen A."/>
            <person name="Clum A."/>
            <person name="Drula E."/>
            <person name="Henrissat B."/>
            <person name="Kohler A."/>
            <person name="Grigoriev I.V."/>
            <person name="Martin F.M."/>
            <person name="Hacquard S."/>
        </authorList>
    </citation>
    <scope>NUCLEOTIDE SEQUENCE</scope>
    <source>
        <strain evidence="8">MPI-SDFR-AT-0117</strain>
    </source>
</reference>
<organism evidence="8 9">
    <name type="scientific">Plectosphaerella plurivora</name>
    <dbReference type="NCBI Taxonomy" id="936078"/>
    <lineage>
        <taxon>Eukaryota</taxon>
        <taxon>Fungi</taxon>
        <taxon>Dikarya</taxon>
        <taxon>Ascomycota</taxon>
        <taxon>Pezizomycotina</taxon>
        <taxon>Sordariomycetes</taxon>
        <taxon>Hypocreomycetidae</taxon>
        <taxon>Glomerellales</taxon>
        <taxon>Plectosphaerellaceae</taxon>
        <taxon>Plectosphaerella</taxon>
    </lineage>
</organism>